<dbReference type="Proteomes" id="UP000509704">
    <property type="component" value="Chromosome 7"/>
</dbReference>
<dbReference type="InterPro" id="IPR020301">
    <property type="entry name" value="Mrx7"/>
</dbReference>
<protein>
    <submittedName>
        <fullName evidence="1">Uncharacterized protein</fullName>
    </submittedName>
</protein>
<name>A0A7H9B7J5_ZYGMR</name>
<dbReference type="Pfam" id="PF10906">
    <property type="entry name" value="Mrx7"/>
    <property type="match status" value="1"/>
</dbReference>
<organism evidence="1 2">
    <name type="scientific">Zygotorulaspora mrakii</name>
    <name type="common">Zygosaccharomyces mrakii</name>
    <dbReference type="NCBI Taxonomy" id="42260"/>
    <lineage>
        <taxon>Eukaryota</taxon>
        <taxon>Fungi</taxon>
        <taxon>Dikarya</taxon>
        <taxon>Ascomycota</taxon>
        <taxon>Saccharomycotina</taxon>
        <taxon>Saccharomycetes</taxon>
        <taxon>Saccharomycetales</taxon>
        <taxon>Saccharomycetaceae</taxon>
        <taxon>Zygotorulaspora</taxon>
    </lineage>
</organism>
<gene>
    <name evidence="1" type="ORF">HG535_0G01080</name>
</gene>
<dbReference type="EMBL" id="CP058610">
    <property type="protein sequence ID" value="QLG74224.1"/>
    <property type="molecule type" value="Genomic_DNA"/>
</dbReference>
<evidence type="ECO:0000313" key="1">
    <source>
        <dbReference type="EMBL" id="QLG74224.1"/>
    </source>
</evidence>
<dbReference type="AlphaFoldDB" id="A0A7H9B7J5"/>
<reference evidence="1 2" key="1">
    <citation type="submission" date="2020-07" db="EMBL/GenBank/DDBJ databases">
        <title>The yeast mating-type switching endonuclease HO is a domesticated member of an unorthodox homing genetic element family.</title>
        <authorList>
            <person name="Coughlan A.Y."/>
            <person name="Lombardi L."/>
            <person name="Braun-Galleani S."/>
            <person name="Martos A.R."/>
            <person name="Galeote V."/>
            <person name="Bigey F."/>
            <person name="Dequin S."/>
            <person name="Byrne K.P."/>
            <person name="Wolfe K.H."/>
        </authorList>
    </citation>
    <scope>NUCLEOTIDE SEQUENCE [LARGE SCALE GENOMIC DNA]</scope>
    <source>
        <strain evidence="1 2">NRRL Y-6702</strain>
    </source>
</reference>
<dbReference type="OrthoDB" id="4138121at2759"/>
<accession>A0A7H9B7J5</accession>
<evidence type="ECO:0000313" key="2">
    <source>
        <dbReference type="Proteomes" id="UP000509704"/>
    </source>
</evidence>
<dbReference type="KEGG" id="zmk:HG535_0G01080"/>
<dbReference type="GeneID" id="59238007"/>
<dbReference type="RefSeq" id="XP_037145949.1">
    <property type="nucleotide sequence ID" value="XM_037290054.1"/>
</dbReference>
<proteinExistence type="predicted"/>
<keyword evidence="2" id="KW-1185">Reference proteome</keyword>
<sequence length="86" mass="10497">MRGAPRSLEELLYLKLINNVRFQSFVRKIYRKVNSIPDLTHQEKITAFQYLYKPTRVHKFKAFKILFWDEIRATLGFKRQAEKFFK</sequence>